<reference evidence="18" key="1">
    <citation type="submission" date="2025-08" db="UniProtKB">
        <authorList>
            <consortium name="RefSeq"/>
        </authorList>
    </citation>
    <scope>IDENTIFICATION</scope>
</reference>
<dbReference type="GO" id="GO:0016020">
    <property type="term" value="C:membrane"/>
    <property type="evidence" value="ECO:0007669"/>
    <property type="project" value="UniProtKB-SubCell"/>
</dbReference>
<dbReference type="GeneID" id="115829349"/>
<dbReference type="GO" id="GO:0043235">
    <property type="term" value="C:receptor complex"/>
    <property type="evidence" value="ECO:0007669"/>
    <property type="project" value="TreeGrafter"/>
</dbReference>
<dbReference type="CTD" id="559679"/>
<dbReference type="PANTHER" id="PTHR46957">
    <property type="entry name" value="CYTOKINE RECEPTOR"/>
    <property type="match status" value="1"/>
</dbReference>
<dbReference type="SMART" id="SM00060">
    <property type="entry name" value="FN3"/>
    <property type="match status" value="13"/>
</dbReference>
<dbReference type="Pfam" id="PF00102">
    <property type="entry name" value="Y_phosphatase"/>
    <property type="match status" value="1"/>
</dbReference>
<dbReference type="Gene3D" id="3.90.190.10">
    <property type="entry name" value="Protein tyrosine phosphatase superfamily"/>
    <property type="match status" value="1"/>
</dbReference>
<dbReference type="PRINTS" id="PR00700">
    <property type="entry name" value="PRTYPHPHTASE"/>
</dbReference>
<evidence type="ECO:0000256" key="10">
    <source>
        <dbReference type="ARBA" id="ARBA00023180"/>
    </source>
</evidence>
<dbReference type="PANTHER" id="PTHR46957:SF5">
    <property type="entry name" value="PROTEIN-TYROSINE-PHOSPHATASE"/>
    <property type="match status" value="1"/>
</dbReference>
<feature type="domain" description="Fibronectin type-III" evidence="16">
    <location>
        <begin position="496"/>
        <end position="586"/>
    </location>
</feature>
<dbReference type="InterPro" id="IPR050713">
    <property type="entry name" value="RTP_Phos/Ushers"/>
</dbReference>
<dbReference type="OrthoDB" id="8609993at2759"/>
<dbReference type="InterPro" id="IPR000242">
    <property type="entry name" value="PTP_cat"/>
</dbReference>
<keyword evidence="17" id="KW-1185">Reference proteome</keyword>
<keyword evidence="9 13" id="KW-0472">Membrane</keyword>
<feature type="domain" description="Fibronectin type-III" evidence="16">
    <location>
        <begin position="935"/>
        <end position="1023"/>
    </location>
</feature>
<feature type="domain" description="Tyrosine specific protein phosphatases" evidence="15">
    <location>
        <begin position="1601"/>
        <end position="1674"/>
    </location>
</feature>
<evidence type="ECO:0000313" key="18">
    <source>
        <dbReference type="RefSeq" id="XP_030649300.1"/>
    </source>
</evidence>
<dbReference type="InterPro" id="IPR000387">
    <property type="entry name" value="Tyr_Pase_dom"/>
</dbReference>
<comment type="similarity">
    <text evidence="11">Belongs to the protein-tyrosine phosphatase family. Receptor class 3 subfamily.</text>
</comment>
<keyword evidence="8 13" id="KW-1133">Transmembrane helix</keyword>
<dbReference type="PROSITE" id="PS50056">
    <property type="entry name" value="TYR_PHOSPHATASE_2"/>
    <property type="match status" value="1"/>
</dbReference>
<dbReference type="InterPro" id="IPR003961">
    <property type="entry name" value="FN3_dom"/>
</dbReference>
<dbReference type="FunFam" id="3.90.190.10:FF:000009">
    <property type="entry name" value="Receptor-type tyrosine-protein phosphatase beta"/>
    <property type="match status" value="1"/>
</dbReference>
<dbReference type="SUPFAM" id="SSF49265">
    <property type="entry name" value="Fibronectin type III"/>
    <property type="match status" value="7"/>
</dbReference>
<keyword evidence="4" id="KW-0732">Signal</keyword>
<evidence type="ECO:0000256" key="11">
    <source>
        <dbReference type="ARBA" id="ARBA00025789"/>
    </source>
</evidence>
<dbReference type="SMART" id="SM00194">
    <property type="entry name" value="PTPc"/>
    <property type="match status" value="1"/>
</dbReference>
<dbReference type="InterPro" id="IPR016130">
    <property type="entry name" value="Tyr_Pase_AS"/>
</dbReference>
<organism evidence="17 18">
    <name type="scientific">Chanos chanos</name>
    <name type="common">Milkfish</name>
    <name type="synonym">Mugil chanos</name>
    <dbReference type="NCBI Taxonomy" id="29144"/>
    <lineage>
        <taxon>Eukaryota</taxon>
        <taxon>Metazoa</taxon>
        <taxon>Chordata</taxon>
        <taxon>Craniata</taxon>
        <taxon>Vertebrata</taxon>
        <taxon>Euteleostomi</taxon>
        <taxon>Actinopterygii</taxon>
        <taxon>Neopterygii</taxon>
        <taxon>Teleostei</taxon>
        <taxon>Ostariophysi</taxon>
        <taxon>Gonorynchiformes</taxon>
        <taxon>Chanidae</taxon>
        <taxon>Chanos</taxon>
    </lineage>
</organism>
<evidence type="ECO:0000259" key="15">
    <source>
        <dbReference type="PROSITE" id="PS50056"/>
    </source>
</evidence>
<evidence type="ECO:0000256" key="5">
    <source>
        <dbReference type="ARBA" id="ARBA00022737"/>
    </source>
</evidence>
<feature type="domain" description="Tyrosine-protein phosphatase" evidence="14">
    <location>
        <begin position="1427"/>
        <end position="1683"/>
    </location>
</feature>
<feature type="domain" description="Fibronectin type-III" evidence="16">
    <location>
        <begin position="1112"/>
        <end position="1201"/>
    </location>
</feature>
<dbReference type="SUPFAM" id="SSF52799">
    <property type="entry name" value="(Phosphotyrosine protein) phosphatases II"/>
    <property type="match status" value="1"/>
</dbReference>
<dbReference type="PROSITE" id="PS50055">
    <property type="entry name" value="TYR_PHOSPHATASE_PTP"/>
    <property type="match status" value="1"/>
</dbReference>
<evidence type="ECO:0000313" key="17">
    <source>
        <dbReference type="Proteomes" id="UP000504632"/>
    </source>
</evidence>
<dbReference type="PROSITE" id="PS00383">
    <property type="entry name" value="TYR_PHOSPHATASE_1"/>
    <property type="match status" value="1"/>
</dbReference>
<name>A0A6J2WYA4_CHACN</name>
<comment type="subcellular location">
    <subcellularLocation>
        <location evidence="1">Membrane</location>
        <topology evidence="1">Single-pass type I membrane protein</topology>
    </subcellularLocation>
</comment>
<feature type="domain" description="Fibronectin type-III" evidence="16">
    <location>
        <begin position="328"/>
        <end position="414"/>
    </location>
</feature>
<feature type="domain" description="Fibronectin type-III" evidence="16">
    <location>
        <begin position="670"/>
        <end position="757"/>
    </location>
</feature>
<keyword evidence="10" id="KW-0325">Glycoprotein</keyword>
<sequence>MSATEKSQSLSLRGTTCVYKSVSSDTNITIITNSACTAENISAEYTGNSVIVTGLQPGNTYLLRINCSDLCCSNFSTTEIGKEVRVAKLAAERRIQRRVYLQSRRLHDTPASVQDTPPEEDAWPEPVSNLSFTQITNSSLFLSWTKGQGRSPFYRVTWKTPGSQPISRSTTETSIRITGLAPGTKYSFEVNSVAADNMTEGKTVDKSQNTVPAKPENIRADLQGNDSLTLSWDQPPGHVDKYKVQMSQRDLNVSESKNTNNNTSQFKDLSAGRLYDFTVTSVSGALESSSDLVRFATRTRYDITVATVSAHGLRSSRASLSVFTRPNQVRELKATATSTNSLRLEWLPPSDTQNNYTYRVQISPSSGSSGTVVSGNNFTVNGLRPGAQYTCSVTTVISNLSGPAESVPCYTKPETVRNLTATTINETVIRLTWLYQGDQNSTYYYKIIVVGQKTFNTTDTTVDVGNLTPGASYTFQVVVVANSVRSEPKETSGYTRVGKPSVTSAVGSTTNVTVTWSQPSGNVTSYNVTIRQGDYYQQTTESNGESVVFQNLKPGTNYSVTVISISGLSSVQSDEFRNATLPTRPGQIDVYPTNDSLILTVGQPYNMIPGEYTFLVSYGDSTTVIDMGQNRTRLSNLTTGTQYNIMVKTIGAKDYESDAVSASSYTLPNSATSLQLESFSTTSVTVTWVQADSKTGYQYNVTAQNQTWTQATQTLTTTTAHMQDLRSAREYNVTIVTLSAGGTSAPAVSITVFTKPYPVSSLGVTVLNVSAVKLNWTRPLDFPPDGSYRVETSACTDHSVNQTVTSEQIVIAGLESGRQCTFTVFSQANGIEGDSVSISSYTRPPVITPSVINIGSNDSLLVTWESPGGAVQTYILNISGSGLNQTLEVTNEQCSHNFTNLMAGTVYTVTMTSISGGFSEASEPVSNATSPNEPGPVRVSAKGTDFISVEWTTAQGMTPGTFNYSVTYEPSGLNRTQAITQSNTMQLTNLISGTSYTISVVTVGPMGFKSKPVTLQSITTNPGPVKDLGTSAISTDQVSLTWEAPAGPQTDYLYSVKVSGESFIMGKNTSSQDASVGSLSPGTAYNASVQAITSDGTSGALVSLSFCTDAAQVGSLTCEGPNLTSAMLIVSWNKPPGSNSGFTVQLSASSVNVTQNLNSYQHNFTGLQYYTQYSVDVWTRGCGKTSIATRKTCRTGITRPPEPNIEPAVVVSDTGYNQFTLKLDSILFNSSNGPVLYFGILVTSEMTGSARSSSSSVNQYLTKTYENWVAGETSTYLATVKQHQATDSQHTVVIGDETTWEGYKNGELNAKGTYSFAVVAFTNLKISNDLIATSQSFFSASRFYEAGVTLSENPVVIWGAVGGAVCAFLILFIATVVLAIVMKRRKSKEDSPGVPIHSIRAKVSQPIKVEHYESHYLKQRADSFCGFAEEFEDLKPVGVNQPKNSALAPENRPKNRYNNVLPYDSSRVKLSVLGSPFDDYINANYIPGYTSKKEFIAAQGPLPGTVNEFWRMIWEKNVHTVVMLTRCNEQGRVKCEEYWPAETKHFNNLVVTTTSEIPLEDWTIRDFDIKNVKTAETRSVRHFHFTAWPDHGVPETTELLINFRHLVREHMDQYSRHSPTLVHCSAGVGRTGTFIAIDRLIFQIERDGVVDVYGIIHDLRMHRPLMVQTEDQYVFLNQCAIDIIRSRTGTNVDLIYQNTAALTVYENFEPMKKSKNGYHKA</sequence>
<keyword evidence="6" id="KW-0378">Hydrolase</keyword>
<evidence type="ECO:0000256" key="8">
    <source>
        <dbReference type="ARBA" id="ARBA00022989"/>
    </source>
</evidence>
<evidence type="ECO:0000256" key="4">
    <source>
        <dbReference type="ARBA" id="ARBA00022729"/>
    </source>
</evidence>
<evidence type="ECO:0000256" key="12">
    <source>
        <dbReference type="ARBA" id="ARBA00051722"/>
    </source>
</evidence>
<dbReference type="Pfam" id="PF00041">
    <property type="entry name" value="fn3"/>
    <property type="match status" value="10"/>
</dbReference>
<comment type="catalytic activity">
    <reaction evidence="12">
        <text>O-phospho-L-tyrosyl-[protein] + H2O = L-tyrosyl-[protein] + phosphate</text>
        <dbReference type="Rhea" id="RHEA:10684"/>
        <dbReference type="Rhea" id="RHEA-COMP:10136"/>
        <dbReference type="Rhea" id="RHEA-COMP:20101"/>
        <dbReference type="ChEBI" id="CHEBI:15377"/>
        <dbReference type="ChEBI" id="CHEBI:43474"/>
        <dbReference type="ChEBI" id="CHEBI:46858"/>
        <dbReference type="ChEBI" id="CHEBI:61978"/>
        <dbReference type="EC" id="3.1.3.48"/>
    </reaction>
</comment>
<dbReference type="InterPro" id="IPR013783">
    <property type="entry name" value="Ig-like_fold"/>
</dbReference>
<evidence type="ECO:0000256" key="6">
    <source>
        <dbReference type="ARBA" id="ARBA00022801"/>
    </source>
</evidence>
<dbReference type="RefSeq" id="XP_030649300.1">
    <property type="nucleotide sequence ID" value="XM_030793440.1"/>
</dbReference>
<keyword evidence="3 13" id="KW-0812">Transmembrane</keyword>
<evidence type="ECO:0000256" key="7">
    <source>
        <dbReference type="ARBA" id="ARBA00022912"/>
    </source>
</evidence>
<dbReference type="InterPro" id="IPR036116">
    <property type="entry name" value="FN3_sf"/>
</dbReference>
<evidence type="ECO:0000259" key="16">
    <source>
        <dbReference type="PROSITE" id="PS50853"/>
    </source>
</evidence>
<keyword evidence="18" id="KW-0675">Receptor</keyword>
<dbReference type="InterPro" id="IPR041201">
    <property type="entry name" value="PTPRJ_TM"/>
</dbReference>
<dbReference type="InParanoid" id="A0A6J2WYA4"/>
<gene>
    <name evidence="18" type="primary">ptprja</name>
</gene>
<evidence type="ECO:0000256" key="2">
    <source>
        <dbReference type="ARBA" id="ARBA00013064"/>
    </source>
</evidence>
<dbReference type="InterPro" id="IPR029021">
    <property type="entry name" value="Prot-tyrosine_phosphatase-like"/>
</dbReference>
<dbReference type="EC" id="3.1.3.48" evidence="2"/>
<feature type="transmembrane region" description="Helical" evidence="13">
    <location>
        <begin position="1355"/>
        <end position="1381"/>
    </location>
</feature>
<dbReference type="GO" id="GO:0032502">
    <property type="term" value="P:developmental process"/>
    <property type="evidence" value="ECO:0007669"/>
    <property type="project" value="UniProtKB-ARBA"/>
</dbReference>
<keyword evidence="5" id="KW-0677">Repeat</keyword>
<dbReference type="GO" id="GO:0004725">
    <property type="term" value="F:protein tyrosine phosphatase activity"/>
    <property type="evidence" value="ECO:0007669"/>
    <property type="project" value="UniProtKB-EC"/>
</dbReference>
<evidence type="ECO:0000259" key="14">
    <source>
        <dbReference type="PROSITE" id="PS50055"/>
    </source>
</evidence>
<proteinExistence type="inferred from homology"/>
<protein>
    <recommendedName>
        <fullName evidence="2">protein-tyrosine-phosphatase</fullName>
        <ecNumber evidence="2">3.1.3.48</ecNumber>
    </recommendedName>
</protein>
<dbReference type="InterPro" id="IPR003595">
    <property type="entry name" value="Tyr_Pase_cat"/>
</dbReference>
<dbReference type="CDD" id="cd00063">
    <property type="entry name" value="FN3"/>
    <property type="match status" value="9"/>
</dbReference>
<dbReference type="FunFam" id="2.60.40.10:FF:000369">
    <property type="entry name" value="Protein tyrosine phosphatase, receptor type B"/>
    <property type="match status" value="1"/>
</dbReference>
<dbReference type="CDD" id="cd14615">
    <property type="entry name" value="R-PTPc-J"/>
    <property type="match status" value="1"/>
</dbReference>
<evidence type="ECO:0000256" key="3">
    <source>
        <dbReference type="ARBA" id="ARBA00022692"/>
    </source>
</evidence>
<feature type="domain" description="Fibronectin type-III" evidence="16">
    <location>
        <begin position="126"/>
        <end position="216"/>
    </location>
</feature>
<dbReference type="PROSITE" id="PS50853">
    <property type="entry name" value="FN3"/>
    <property type="match status" value="8"/>
</dbReference>
<evidence type="ECO:0000256" key="9">
    <source>
        <dbReference type="ARBA" id="ARBA00023136"/>
    </source>
</evidence>
<dbReference type="Pfam" id="PF18861">
    <property type="entry name" value="PTP_tm"/>
    <property type="match status" value="1"/>
</dbReference>
<dbReference type="Gene3D" id="2.60.40.10">
    <property type="entry name" value="Immunoglobulins"/>
    <property type="match status" value="11"/>
</dbReference>
<dbReference type="SMART" id="SM00404">
    <property type="entry name" value="PTPc_motif"/>
    <property type="match status" value="1"/>
</dbReference>
<evidence type="ECO:0000256" key="1">
    <source>
        <dbReference type="ARBA" id="ARBA00004479"/>
    </source>
</evidence>
<feature type="domain" description="Fibronectin type-III" evidence="16">
    <location>
        <begin position="845"/>
        <end position="933"/>
    </location>
</feature>
<dbReference type="Proteomes" id="UP000504632">
    <property type="component" value="Chromosome 2"/>
</dbReference>
<evidence type="ECO:0000256" key="13">
    <source>
        <dbReference type="SAM" id="Phobius"/>
    </source>
</evidence>
<accession>A0A6J2WYA4</accession>
<keyword evidence="7" id="KW-0904">Protein phosphatase</keyword>
<feature type="domain" description="Fibronectin type-III" evidence="16">
    <location>
        <begin position="1024"/>
        <end position="1111"/>
    </location>
</feature>